<dbReference type="InterPro" id="IPR012349">
    <property type="entry name" value="Split_barrel_FMN-bd"/>
</dbReference>
<dbReference type="GO" id="GO:0005886">
    <property type="term" value="C:plasma membrane"/>
    <property type="evidence" value="ECO:0007669"/>
    <property type="project" value="TreeGrafter"/>
</dbReference>
<evidence type="ECO:0008006" key="5">
    <source>
        <dbReference type="Google" id="ProtNLM"/>
    </source>
</evidence>
<dbReference type="EMBL" id="BMKQ01000001">
    <property type="protein sequence ID" value="GGF55678.1"/>
    <property type="molecule type" value="Genomic_DNA"/>
</dbReference>
<dbReference type="Proteomes" id="UP000649179">
    <property type="component" value="Unassembled WGS sequence"/>
</dbReference>
<evidence type="ECO:0000313" key="4">
    <source>
        <dbReference type="Proteomes" id="UP000649179"/>
    </source>
</evidence>
<dbReference type="RefSeq" id="WP_188780676.1">
    <property type="nucleotide sequence ID" value="NZ_BMKQ01000001.1"/>
</dbReference>
<protein>
    <recommendedName>
        <fullName evidence="5">Nitroreductase family deazaflavin-dependent oxidoreductase</fullName>
    </recommendedName>
</protein>
<dbReference type="Gene3D" id="2.30.110.10">
    <property type="entry name" value="Electron Transport, Fmn-binding Protein, Chain A"/>
    <property type="match status" value="1"/>
</dbReference>
<reference evidence="3" key="2">
    <citation type="submission" date="2020-09" db="EMBL/GenBank/DDBJ databases">
        <authorList>
            <person name="Sun Q."/>
            <person name="Zhou Y."/>
        </authorList>
    </citation>
    <scope>NUCLEOTIDE SEQUENCE</scope>
    <source>
        <strain evidence="3">CGMCC 1.16067</strain>
    </source>
</reference>
<keyword evidence="4" id="KW-1185">Reference proteome</keyword>
<dbReference type="NCBIfam" id="TIGR00026">
    <property type="entry name" value="hi_GC_TIGR00026"/>
    <property type="match status" value="1"/>
</dbReference>
<dbReference type="GO" id="GO:0070967">
    <property type="term" value="F:coenzyme F420 binding"/>
    <property type="evidence" value="ECO:0007669"/>
    <property type="project" value="TreeGrafter"/>
</dbReference>
<name>A0A917F7H5_9ACTN</name>
<comment type="caution">
    <text evidence="3">The sequence shown here is derived from an EMBL/GenBank/DDBJ whole genome shotgun (WGS) entry which is preliminary data.</text>
</comment>
<gene>
    <name evidence="3" type="ORF">GCM10011519_32000</name>
</gene>
<evidence type="ECO:0000313" key="3">
    <source>
        <dbReference type="EMBL" id="GGF55678.1"/>
    </source>
</evidence>
<dbReference type="GO" id="GO:0016491">
    <property type="term" value="F:oxidoreductase activity"/>
    <property type="evidence" value="ECO:0007669"/>
    <property type="project" value="InterPro"/>
</dbReference>
<sequence length="139" mass="15045">MTDFNDRVLAEFHERNGVVTEAAPFGDALVVMHTVGAKSGAERLNPVMGLPDGDGWLVAASKAGAPDNPAWYHNLLAHPEITIETGDGTTIRTVDVRATDLQGEDRDAAWARFTAASDGFKEYEAKTDRTIPVLRLAPR</sequence>
<comment type="similarity">
    <text evidence="1">Belongs to the F420H(2)-dependent quinone reductase family.</text>
</comment>
<dbReference type="PANTHER" id="PTHR39428:SF1">
    <property type="entry name" value="F420H(2)-DEPENDENT QUINONE REDUCTASE RV1261C"/>
    <property type="match status" value="1"/>
</dbReference>
<reference evidence="3" key="1">
    <citation type="journal article" date="2014" name="Int. J. Syst. Evol. Microbiol.">
        <title>Complete genome sequence of Corynebacterium casei LMG S-19264T (=DSM 44701T), isolated from a smear-ripened cheese.</title>
        <authorList>
            <consortium name="US DOE Joint Genome Institute (JGI-PGF)"/>
            <person name="Walter F."/>
            <person name="Albersmeier A."/>
            <person name="Kalinowski J."/>
            <person name="Ruckert C."/>
        </authorList>
    </citation>
    <scope>NUCLEOTIDE SEQUENCE</scope>
    <source>
        <strain evidence="3">CGMCC 1.16067</strain>
    </source>
</reference>
<comment type="catalytic activity">
    <reaction evidence="2">
        <text>oxidized coenzyme F420-(gamma-L-Glu)(n) + a quinol + H(+) = reduced coenzyme F420-(gamma-L-Glu)(n) + a quinone</text>
        <dbReference type="Rhea" id="RHEA:39663"/>
        <dbReference type="Rhea" id="RHEA-COMP:12939"/>
        <dbReference type="Rhea" id="RHEA-COMP:14378"/>
        <dbReference type="ChEBI" id="CHEBI:15378"/>
        <dbReference type="ChEBI" id="CHEBI:24646"/>
        <dbReference type="ChEBI" id="CHEBI:132124"/>
        <dbReference type="ChEBI" id="CHEBI:133980"/>
        <dbReference type="ChEBI" id="CHEBI:139511"/>
    </reaction>
</comment>
<dbReference type="Pfam" id="PF04075">
    <property type="entry name" value="F420H2_quin_red"/>
    <property type="match status" value="1"/>
</dbReference>
<dbReference type="PANTHER" id="PTHR39428">
    <property type="entry name" value="F420H(2)-DEPENDENT QUINONE REDUCTASE RV1261C"/>
    <property type="match status" value="1"/>
</dbReference>
<evidence type="ECO:0000256" key="1">
    <source>
        <dbReference type="ARBA" id="ARBA00008710"/>
    </source>
</evidence>
<accession>A0A917F7H5</accession>
<dbReference type="AlphaFoldDB" id="A0A917F7H5"/>
<organism evidence="3 4">
    <name type="scientific">Marmoricola endophyticus</name>
    <dbReference type="NCBI Taxonomy" id="2040280"/>
    <lineage>
        <taxon>Bacteria</taxon>
        <taxon>Bacillati</taxon>
        <taxon>Actinomycetota</taxon>
        <taxon>Actinomycetes</taxon>
        <taxon>Propionibacteriales</taxon>
        <taxon>Nocardioidaceae</taxon>
        <taxon>Marmoricola</taxon>
    </lineage>
</organism>
<evidence type="ECO:0000256" key="2">
    <source>
        <dbReference type="ARBA" id="ARBA00049106"/>
    </source>
</evidence>
<dbReference type="InterPro" id="IPR004378">
    <property type="entry name" value="F420H2_quin_Rdtase"/>
</dbReference>
<proteinExistence type="inferred from homology"/>